<dbReference type="GO" id="GO:0046872">
    <property type="term" value="F:metal ion binding"/>
    <property type="evidence" value="ECO:0007669"/>
    <property type="project" value="UniProtKB-KW"/>
</dbReference>
<evidence type="ECO:0000313" key="6">
    <source>
        <dbReference type="Proteomes" id="UP000284543"/>
    </source>
</evidence>
<dbReference type="PROSITE" id="PS00934">
    <property type="entry name" value="GLYOXALASE_I_1"/>
    <property type="match status" value="1"/>
</dbReference>
<dbReference type="PANTHER" id="PTHR36113:SF6">
    <property type="entry name" value="FOSFOMYCIN RESISTANCE PROTEIN FOSX"/>
    <property type="match status" value="1"/>
</dbReference>
<evidence type="ECO:0000259" key="2">
    <source>
        <dbReference type="PROSITE" id="PS51819"/>
    </source>
</evidence>
<proteinExistence type="predicted"/>
<dbReference type="EMBL" id="QSHZ01000001">
    <property type="protein sequence ID" value="RHC58909.1"/>
    <property type="molecule type" value="Genomic_DNA"/>
</dbReference>
<dbReference type="Gene3D" id="3.10.180.10">
    <property type="entry name" value="2,3-Dihydroxybiphenyl 1,2-Dioxygenase, domain 1"/>
    <property type="match status" value="1"/>
</dbReference>
<dbReference type="NCBIfam" id="NF008551">
    <property type="entry name" value="PRK11478.1"/>
    <property type="match status" value="1"/>
</dbReference>
<dbReference type="Proteomes" id="UP000283975">
    <property type="component" value="Unassembled WGS sequence"/>
</dbReference>
<evidence type="ECO:0000313" key="5">
    <source>
        <dbReference type="Proteomes" id="UP000283975"/>
    </source>
</evidence>
<accession>A0A412ZE93</accession>
<dbReference type="Pfam" id="PF00903">
    <property type="entry name" value="Glyoxalase"/>
    <property type="match status" value="1"/>
</dbReference>
<dbReference type="CDD" id="cd08352">
    <property type="entry name" value="VOC_Bs_YwkD_like"/>
    <property type="match status" value="1"/>
</dbReference>
<feature type="domain" description="VOC" evidence="2">
    <location>
        <begin position="5"/>
        <end position="126"/>
    </location>
</feature>
<reference evidence="5 6" key="1">
    <citation type="submission" date="2018-08" db="EMBL/GenBank/DDBJ databases">
        <title>A genome reference for cultivated species of the human gut microbiota.</title>
        <authorList>
            <person name="Zou Y."/>
            <person name="Xue W."/>
            <person name="Luo G."/>
        </authorList>
    </citation>
    <scope>NUCLEOTIDE SEQUENCE [LARGE SCALE GENOMIC DNA]</scope>
    <source>
        <strain evidence="3 6">AF14-18</strain>
        <strain evidence="4 5">AM35-14</strain>
    </source>
</reference>
<sequence length="126" mass="14787">MDLKKIHHVAIIVSDYEVSRKFYVELLGFKVIRENYRPEKDDYKLDLELDGCELELFSGKHNPPRPSYPEALGLRHLAFRVEDMDAAVRELNEKGVDTEPVRMDQFTGRRMTFFHDPDGLPLELHE</sequence>
<dbReference type="AlphaFoldDB" id="A0A412ZE93"/>
<name>A0A412ZE93_9FIRM</name>
<dbReference type="InterPro" id="IPR029068">
    <property type="entry name" value="Glyas_Bleomycin-R_OHBP_Dase"/>
</dbReference>
<evidence type="ECO:0000313" key="4">
    <source>
        <dbReference type="EMBL" id="RHC58909.1"/>
    </source>
</evidence>
<evidence type="ECO:0000313" key="3">
    <source>
        <dbReference type="EMBL" id="RGV78557.1"/>
    </source>
</evidence>
<dbReference type="GO" id="GO:0004462">
    <property type="term" value="F:lactoylglutathione lyase activity"/>
    <property type="evidence" value="ECO:0007669"/>
    <property type="project" value="InterPro"/>
</dbReference>
<dbReference type="EMBL" id="QRZM01000001">
    <property type="protein sequence ID" value="RGV78557.1"/>
    <property type="molecule type" value="Genomic_DNA"/>
</dbReference>
<evidence type="ECO:0000256" key="1">
    <source>
        <dbReference type="ARBA" id="ARBA00022723"/>
    </source>
</evidence>
<dbReference type="PANTHER" id="PTHR36113">
    <property type="entry name" value="LYASE, PUTATIVE-RELATED-RELATED"/>
    <property type="match status" value="1"/>
</dbReference>
<keyword evidence="1" id="KW-0479">Metal-binding</keyword>
<dbReference type="Proteomes" id="UP000284543">
    <property type="component" value="Unassembled WGS sequence"/>
</dbReference>
<dbReference type="PROSITE" id="PS51819">
    <property type="entry name" value="VOC"/>
    <property type="match status" value="1"/>
</dbReference>
<dbReference type="InterPro" id="IPR051332">
    <property type="entry name" value="Fosfomycin_Res_Enzymes"/>
</dbReference>
<organism evidence="3 6">
    <name type="scientific">Enterocloster bolteae</name>
    <dbReference type="NCBI Taxonomy" id="208479"/>
    <lineage>
        <taxon>Bacteria</taxon>
        <taxon>Bacillati</taxon>
        <taxon>Bacillota</taxon>
        <taxon>Clostridia</taxon>
        <taxon>Lachnospirales</taxon>
        <taxon>Lachnospiraceae</taxon>
        <taxon>Enterocloster</taxon>
    </lineage>
</organism>
<dbReference type="SUPFAM" id="SSF54593">
    <property type="entry name" value="Glyoxalase/Bleomycin resistance protein/Dihydroxybiphenyl dioxygenase"/>
    <property type="match status" value="1"/>
</dbReference>
<dbReference type="InterPro" id="IPR018146">
    <property type="entry name" value="Glyoxalase_1_CS"/>
</dbReference>
<gene>
    <name evidence="4" type="ORF">DW839_00650</name>
    <name evidence="3" type="ORF">DWW02_02145</name>
</gene>
<dbReference type="RefSeq" id="WP_002570284.1">
    <property type="nucleotide sequence ID" value="NZ_CAUHGS010000006.1"/>
</dbReference>
<dbReference type="InterPro" id="IPR037523">
    <property type="entry name" value="VOC_core"/>
</dbReference>
<dbReference type="InterPro" id="IPR037478">
    <property type="entry name" value="YwkD-like_dom"/>
</dbReference>
<protein>
    <submittedName>
        <fullName evidence="3">VOC family protein</fullName>
    </submittedName>
</protein>
<dbReference type="InterPro" id="IPR004360">
    <property type="entry name" value="Glyas_Fos-R_dOase_dom"/>
</dbReference>
<comment type="caution">
    <text evidence="3">The sequence shown here is derived from an EMBL/GenBank/DDBJ whole genome shotgun (WGS) entry which is preliminary data.</text>
</comment>